<dbReference type="InterPro" id="IPR000719">
    <property type="entry name" value="Prot_kinase_dom"/>
</dbReference>
<gene>
    <name evidence="13" type="ORF">A3770_13p69400</name>
</gene>
<dbReference type="GO" id="GO:0004674">
    <property type="term" value="F:protein serine/threonine kinase activity"/>
    <property type="evidence" value="ECO:0007669"/>
    <property type="project" value="UniProtKB-KW"/>
</dbReference>
<dbReference type="Proteomes" id="UP000316726">
    <property type="component" value="Chromosome 13"/>
</dbReference>
<dbReference type="CDD" id="cd08530">
    <property type="entry name" value="STKc_CNK2-like"/>
    <property type="match status" value="1"/>
</dbReference>
<dbReference type="EMBL" id="CP031046">
    <property type="protein sequence ID" value="QDZ24422.1"/>
    <property type="molecule type" value="Genomic_DNA"/>
</dbReference>
<evidence type="ECO:0000256" key="8">
    <source>
        <dbReference type="ARBA" id="ARBA00047899"/>
    </source>
</evidence>
<dbReference type="Pfam" id="PF00069">
    <property type="entry name" value="Pkinase"/>
    <property type="match status" value="1"/>
</dbReference>
<keyword evidence="6 13" id="KW-0418">Kinase</keyword>
<feature type="compositionally biased region" description="Polar residues" evidence="11">
    <location>
        <begin position="400"/>
        <end position="418"/>
    </location>
</feature>
<dbReference type="STRING" id="1764295.A0A5B8MXZ3"/>
<dbReference type="EC" id="2.7.11.1" evidence="2"/>
<feature type="binding site" evidence="10">
    <location>
        <position position="41"/>
    </location>
    <ligand>
        <name>ATP</name>
        <dbReference type="ChEBI" id="CHEBI:30616"/>
    </ligand>
</feature>
<protein>
    <recommendedName>
        <fullName evidence="2">non-specific serine/threonine protein kinase</fullName>
        <ecNumber evidence="2">2.7.11.1</ecNumber>
    </recommendedName>
</protein>
<keyword evidence="4" id="KW-0808">Transferase</keyword>
<comment type="similarity">
    <text evidence="1">Belongs to the protein kinase superfamily. NEK Ser/Thr protein kinase family. NIMA subfamily.</text>
</comment>
<proteinExistence type="inferred from homology"/>
<dbReference type="SMART" id="SM00220">
    <property type="entry name" value="S_TKc"/>
    <property type="match status" value="1"/>
</dbReference>
<comment type="catalytic activity">
    <reaction evidence="8">
        <text>L-threonyl-[protein] + ATP = O-phospho-L-threonyl-[protein] + ADP + H(+)</text>
        <dbReference type="Rhea" id="RHEA:46608"/>
        <dbReference type="Rhea" id="RHEA-COMP:11060"/>
        <dbReference type="Rhea" id="RHEA-COMP:11605"/>
        <dbReference type="ChEBI" id="CHEBI:15378"/>
        <dbReference type="ChEBI" id="CHEBI:30013"/>
        <dbReference type="ChEBI" id="CHEBI:30616"/>
        <dbReference type="ChEBI" id="CHEBI:61977"/>
        <dbReference type="ChEBI" id="CHEBI:456216"/>
        <dbReference type="EC" id="2.7.11.1"/>
    </reaction>
</comment>
<feature type="compositionally biased region" description="Basic and acidic residues" evidence="11">
    <location>
        <begin position="455"/>
        <end position="468"/>
    </location>
</feature>
<dbReference type="Gene3D" id="3.30.200.20">
    <property type="entry name" value="Phosphorylase Kinase, domain 1"/>
    <property type="match status" value="1"/>
</dbReference>
<keyword evidence="14" id="KW-1185">Reference proteome</keyword>
<dbReference type="InterPro" id="IPR011009">
    <property type="entry name" value="Kinase-like_dom_sf"/>
</dbReference>
<feature type="compositionally biased region" description="Basic residues" evidence="11">
    <location>
        <begin position="499"/>
        <end position="513"/>
    </location>
</feature>
<keyword evidence="5 10" id="KW-0547">Nucleotide-binding</keyword>
<reference evidence="13 14" key="1">
    <citation type="submission" date="2018-07" db="EMBL/GenBank/DDBJ databases">
        <title>The complete nuclear genome of the prasinophyte Chloropicon primus (CCMP1205).</title>
        <authorList>
            <person name="Pombert J.-F."/>
            <person name="Otis C."/>
            <person name="Turmel M."/>
            <person name="Lemieux C."/>
        </authorList>
    </citation>
    <scope>NUCLEOTIDE SEQUENCE [LARGE SCALE GENOMIC DNA]</scope>
    <source>
        <strain evidence="13 14">CCMP1205</strain>
    </source>
</reference>
<evidence type="ECO:0000256" key="7">
    <source>
        <dbReference type="ARBA" id="ARBA00022840"/>
    </source>
</evidence>
<dbReference type="PANTHER" id="PTHR44899:SF6">
    <property type="entry name" value="SERINE_THREONINE PROTEIN KINASE"/>
    <property type="match status" value="1"/>
</dbReference>
<evidence type="ECO:0000256" key="9">
    <source>
        <dbReference type="ARBA" id="ARBA00048679"/>
    </source>
</evidence>
<evidence type="ECO:0000256" key="4">
    <source>
        <dbReference type="ARBA" id="ARBA00022679"/>
    </source>
</evidence>
<name>A0A5B8MXZ3_9CHLO</name>
<evidence type="ECO:0000256" key="6">
    <source>
        <dbReference type="ARBA" id="ARBA00022777"/>
    </source>
</evidence>
<feature type="region of interest" description="Disordered" evidence="11">
    <location>
        <begin position="311"/>
        <end position="330"/>
    </location>
</feature>
<comment type="catalytic activity">
    <reaction evidence="9">
        <text>L-seryl-[protein] + ATP = O-phospho-L-seryl-[protein] + ADP + H(+)</text>
        <dbReference type="Rhea" id="RHEA:17989"/>
        <dbReference type="Rhea" id="RHEA-COMP:9863"/>
        <dbReference type="Rhea" id="RHEA-COMP:11604"/>
        <dbReference type="ChEBI" id="CHEBI:15378"/>
        <dbReference type="ChEBI" id="CHEBI:29999"/>
        <dbReference type="ChEBI" id="CHEBI:30616"/>
        <dbReference type="ChEBI" id="CHEBI:83421"/>
        <dbReference type="ChEBI" id="CHEBI:456216"/>
        <dbReference type="EC" id="2.7.11.1"/>
    </reaction>
</comment>
<dbReference type="SUPFAM" id="SSF56112">
    <property type="entry name" value="Protein kinase-like (PK-like)"/>
    <property type="match status" value="1"/>
</dbReference>
<evidence type="ECO:0000256" key="2">
    <source>
        <dbReference type="ARBA" id="ARBA00012513"/>
    </source>
</evidence>
<sequence length="524" mass="60057">MSRMDREILSKFEIQKFLGKGSYGSVFRVRRISDGRIYALKETNVRHMSHEERAEAVNEIRLQASVRHPNVTSYREAFLDGQRLCIVMEYAPYGDLQRCIRKREAHRKPFPEDLVWSYFIQVCMGIRELHRRNIIHRDIKAANILRTSPVIVKVGDLGIAKLLKGAMARTQIGTPHYMPPEVWKSRPYSFSSDVWSLGCLLYELVTLRVPFEARSLAELRFKVIRGKFNSVPRHYSKELSGMIEMLLKVDAKKRPSLEQILAHPVIAERMHLVPDEIKAQDNLQKSVDSALLLDTIKVPKNIRLLKKRLPLPYYPHDRPSPEDSDTIYSLPSSLDRCASAAPSSVASGPTISTSPEIRVKSQSKIESLQNLKAKVRQSSNSPPMRSRGGHPEPARKQQPRLRSQSKDSAVSKSHSQLDSKPIGRRPSEFNRRAPRRQARVSRSEDNLQLNRMKRDRLEPVSESRDSSPRSDVSYLDLQNYKNKKEVSPKLPPICEEHKAAHRRGPRVGNRKRIMGPSSPSYFRC</sequence>
<evidence type="ECO:0000313" key="13">
    <source>
        <dbReference type="EMBL" id="QDZ24422.1"/>
    </source>
</evidence>
<evidence type="ECO:0000256" key="1">
    <source>
        <dbReference type="ARBA" id="ARBA00010886"/>
    </source>
</evidence>
<evidence type="ECO:0000256" key="3">
    <source>
        <dbReference type="ARBA" id="ARBA00022527"/>
    </source>
</evidence>
<feature type="compositionally biased region" description="Polar residues" evidence="11">
    <location>
        <begin position="349"/>
        <end position="383"/>
    </location>
</feature>
<keyword evidence="7 10" id="KW-0067">ATP-binding</keyword>
<dbReference type="OrthoDB" id="248923at2759"/>
<feature type="domain" description="Protein kinase" evidence="12">
    <location>
        <begin position="12"/>
        <end position="266"/>
    </location>
</feature>
<dbReference type="PANTHER" id="PTHR44899">
    <property type="entry name" value="CAMK FAMILY PROTEIN KINASE"/>
    <property type="match status" value="1"/>
</dbReference>
<dbReference type="InterPro" id="IPR051131">
    <property type="entry name" value="NEK_Ser/Thr_kinase_NIMA"/>
</dbReference>
<feature type="region of interest" description="Disordered" evidence="11">
    <location>
        <begin position="339"/>
        <end position="524"/>
    </location>
</feature>
<dbReference type="InterPro" id="IPR017441">
    <property type="entry name" value="Protein_kinase_ATP_BS"/>
</dbReference>
<dbReference type="GO" id="GO:0005524">
    <property type="term" value="F:ATP binding"/>
    <property type="evidence" value="ECO:0007669"/>
    <property type="project" value="UniProtKB-UniRule"/>
</dbReference>
<organism evidence="13 14">
    <name type="scientific">Chloropicon primus</name>
    <dbReference type="NCBI Taxonomy" id="1764295"/>
    <lineage>
        <taxon>Eukaryota</taxon>
        <taxon>Viridiplantae</taxon>
        <taxon>Chlorophyta</taxon>
        <taxon>Chloropicophyceae</taxon>
        <taxon>Chloropicales</taxon>
        <taxon>Chloropicaceae</taxon>
        <taxon>Chloropicon</taxon>
    </lineage>
</organism>
<dbReference type="AlphaFoldDB" id="A0A5B8MXZ3"/>
<dbReference type="PROSITE" id="PS50011">
    <property type="entry name" value="PROTEIN_KINASE_DOM"/>
    <property type="match status" value="1"/>
</dbReference>
<evidence type="ECO:0000313" key="14">
    <source>
        <dbReference type="Proteomes" id="UP000316726"/>
    </source>
</evidence>
<dbReference type="Gene3D" id="1.10.510.10">
    <property type="entry name" value="Transferase(Phosphotransferase) domain 1"/>
    <property type="match status" value="1"/>
</dbReference>
<evidence type="ECO:0000259" key="12">
    <source>
        <dbReference type="PROSITE" id="PS50011"/>
    </source>
</evidence>
<dbReference type="FunFam" id="3.30.200.20:FF:000097">
    <property type="entry name" value="Probable serine/threonine-protein kinase nek1"/>
    <property type="match status" value="1"/>
</dbReference>
<evidence type="ECO:0000256" key="11">
    <source>
        <dbReference type="SAM" id="MobiDB-lite"/>
    </source>
</evidence>
<evidence type="ECO:0000256" key="10">
    <source>
        <dbReference type="PROSITE-ProRule" id="PRU10141"/>
    </source>
</evidence>
<evidence type="ECO:0000256" key="5">
    <source>
        <dbReference type="ARBA" id="ARBA00022741"/>
    </source>
</evidence>
<accession>A0A5B8MXZ3</accession>
<dbReference type="PROSITE" id="PS00107">
    <property type="entry name" value="PROTEIN_KINASE_ATP"/>
    <property type="match status" value="1"/>
</dbReference>
<keyword evidence="3 13" id="KW-0723">Serine/threonine-protein kinase</keyword>